<organism evidence="1 2">
    <name type="scientific">Pistacia integerrima</name>
    <dbReference type="NCBI Taxonomy" id="434235"/>
    <lineage>
        <taxon>Eukaryota</taxon>
        <taxon>Viridiplantae</taxon>
        <taxon>Streptophyta</taxon>
        <taxon>Embryophyta</taxon>
        <taxon>Tracheophyta</taxon>
        <taxon>Spermatophyta</taxon>
        <taxon>Magnoliopsida</taxon>
        <taxon>eudicotyledons</taxon>
        <taxon>Gunneridae</taxon>
        <taxon>Pentapetalae</taxon>
        <taxon>rosids</taxon>
        <taxon>malvids</taxon>
        <taxon>Sapindales</taxon>
        <taxon>Anacardiaceae</taxon>
        <taxon>Pistacia</taxon>
    </lineage>
</organism>
<dbReference type="EMBL" id="CM047750">
    <property type="protein sequence ID" value="KAJ0006871.1"/>
    <property type="molecule type" value="Genomic_DNA"/>
</dbReference>
<sequence length="191" mass="20504">MQPGAHQFTDGTNFASAGAGVLDAAHPGTIHLKLQLSYFKDVEKSLKQKLASQSSKGQYVKSVNGNLTSVLTVSNICHSSKLILLIQLHEIYHMGGRKIAFQNAGKLGCLPMIKSLDPTLGSACSEAPSSLARLHNRYLAVILKKLQPSCQDSNIPSLITTMQLVIDLLTLQNIDSKRGRPAAVAVGLTEE</sequence>
<keyword evidence="2" id="KW-1185">Reference proteome</keyword>
<comment type="caution">
    <text evidence="1">The sequence shown here is derived from an EMBL/GenBank/DDBJ whole genome shotgun (WGS) entry which is preliminary data.</text>
</comment>
<name>A0ACC0WXA3_9ROSI</name>
<evidence type="ECO:0000313" key="1">
    <source>
        <dbReference type="EMBL" id="KAJ0006871.1"/>
    </source>
</evidence>
<proteinExistence type="predicted"/>
<dbReference type="Proteomes" id="UP001163603">
    <property type="component" value="Chromosome 15"/>
</dbReference>
<accession>A0ACC0WXA3</accession>
<reference evidence="2" key="1">
    <citation type="journal article" date="2023" name="G3 (Bethesda)">
        <title>Genome assembly and association tests identify interacting loci associated with vigor, precocity, and sex in interspecific pistachio rootstocks.</title>
        <authorList>
            <person name="Palmer W."/>
            <person name="Jacygrad E."/>
            <person name="Sagayaradj S."/>
            <person name="Cavanaugh K."/>
            <person name="Han R."/>
            <person name="Bertier L."/>
            <person name="Beede B."/>
            <person name="Kafkas S."/>
            <person name="Golino D."/>
            <person name="Preece J."/>
            <person name="Michelmore R."/>
        </authorList>
    </citation>
    <scope>NUCLEOTIDE SEQUENCE [LARGE SCALE GENOMIC DNA]</scope>
</reference>
<gene>
    <name evidence="1" type="ORF">Pint_29397</name>
</gene>
<evidence type="ECO:0000313" key="2">
    <source>
        <dbReference type="Proteomes" id="UP001163603"/>
    </source>
</evidence>
<protein>
    <submittedName>
        <fullName evidence="1">Uncharacterized protein</fullName>
    </submittedName>
</protein>